<gene>
    <name evidence="5" type="ORF">NCTC5923_04436</name>
</gene>
<organism evidence="5 6">
    <name type="scientific">Yersinia pestis</name>
    <dbReference type="NCBI Taxonomy" id="632"/>
    <lineage>
        <taxon>Bacteria</taxon>
        <taxon>Pseudomonadati</taxon>
        <taxon>Pseudomonadota</taxon>
        <taxon>Gammaproteobacteria</taxon>
        <taxon>Enterobacterales</taxon>
        <taxon>Yersiniaceae</taxon>
        <taxon>Yersinia</taxon>
    </lineage>
</organism>
<protein>
    <submittedName>
        <fullName evidence="5">Periplasmic protein</fullName>
    </submittedName>
</protein>
<dbReference type="AlphaFoldDB" id="A0AAX2I6K7"/>
<comment type="similarity">
    <text evidence="2">Belongs to the bacterial solute-binding protein SsuA/TauA family.</text>
</comment>
<accession>A0AAX2I6K7</accession>
<dbReference type="PANTHER" id="PTHR30024:SF47">
    <property type="entry name" value="TAURINE-BINDING PERIPLASMIC PROTEIN"/>
    <property type="match status" value="1"/>
</dbReference>
<evidence type="ECO:0000256" key="1">
    <source>
        <dbReference type="ARBA" id="ARBA00004418"/>
    </source>
</evidence>
<evidence type="ECO:0000256" key="2">
    <source>
        <dbReference type="ARBA" id="ARBA00010742"/>
    </source>
</evidence>
<reference evidence="5 6" key="1">
    <citation type="submission" date="2018-06" db="EMBL/GenBank/DDBJ databases">
        <authorList>
            <consortium name="Pathogen Informatics"/>
            <person name="Doyle S."/>
        </authorList>
    </citation>
    <scope>NUCLEOTIDE SEQUENCE [LARGE SCALE GENOMIC DNA]</scope>
    <source>
        <strain evidence="5 6">NCTC5923</strain>
    </source>
</reference>
<keyword evidence="3" id="KW-0732">Signal</keyword>
<dbReference type="Pfam" id="PF09084">
    <property type="entry name" value="NMT1"/>
    <property type="match status" value="1"/>
</dbReference>
<evidence type="ECO:0000313" key="5">
    <source>
        <dbReference type="EMBL" id="SQA49549.1"/>
    </source>
</evidence>
<comment type="caution">
    <text evidence="5">The sequence shown here is derived from an EMBL/GenBank/DDBJ whole genome shotgun (WGS) entry which is preliminary data.</text>
</comment>
<dbReference type="PANTHER" id="PTHR30024">
    <property type="entry name" value="ALIPHATIC SULFONATES-BINDING PROTEIN-RELATED"/>
    <property type="match status" value="1"/>
</dbReference>
<evidence type="ECO:0000256" key="3">
    <source>
        <dbReference type="ARBA" id="ARBA00022729"/>
    </source>
</evidence>
<dbReference type="Gene3D" id="3.40.190.10">
    <property type="entry name" value="Periplasmic binding protein-like II"/>
    <property type="match status" value="2"/>
</dbReference>
<feature type="domain" description="SsuA/THI5-like" evidence="4">
    <location>
        <begin position="6"/>
        <end position="128"/>
    </location>
</feature>
<proteinExistence type="inferred from homology"/>
<dbReference type="SUPFAM" id="SSF53850">
    <property type="entry name" value="Periplasmic binding protein-like II"/>
    <property type="match status" value="1"/>
</dbReference>
<evidence type="ECO:0000313" key="6">
    <source>
        <dbReference type="Proteomes" id="UP000251879"/>
    </source>
</evidence>
<comment type="subcellular location">
    <subcellularLocation>
        <location evidence="1">Periplasm</location>
    </subcellularLocation>
</comment>
<dbReference type="EMBL" id="UAVH01000011">
    <property type="protein sequence ID" value="SQA49549.1"/>
    <property type="molecule type" value="Genomic_DNA"/>
</dbReference>
<name>A0AAX2I6K7_YERPE</name>
<evidence type="ECO:0000259" key="4">
    <source>
        <dbReference type="Pfam" id="PF09084"/>
    </source>
</evidence>
<dbReference type="GO" id="GO:0042597">
    <property type="term" value="C:periplasmic space"/>
    <property type="evidence" value="ECO:0007669"/>
    <property type="project" value="UniProtKB-SubCell"/>
</dbReference>
<dbReference type="InterPro" id="IPR015168">
    <property type="entry name" value="SsuA/THI5"/>
</dbReference>
<sequence length="168" mass="18314">MDYTPNSGQLVRNLLNGKYNIAVAGIDNVIAYQEGQVKEPVVNPDMFAFYGVDNGLLSLVANPQIKNISDLKGKQVSVDALTTGYAFVIRNYLEKNGLTQNDVHYTSVGSTNDRFNALLAGKTDATLLRTPLNLQAKKMGLRSLPPEVNLATIRAQLAYNPLLGGSEW</sequence>
<dbReference type="Proteomes" id="UP000251879">
    <property type="component" value="Unassembled WGS sequence"/>
</dbReference>